<dbReference type="AlphaFoldDB" id="A0AAD6V6Q8"/>
<protein>
    <submittedName>
        <fullName evidence="2">Uncharacterized protein</fullName>
    </submittedName>
</protein>
<dbReference type="EMBL" id="JARJCW010000059">
    <property type="protein sequence ID" value="KAJ7201253.1"/>
    <property type="molecule type" value="Genomic_DNA"/>
</dbReference>
<feature type="region of interest" description="Disordered" evidence="1">
    <location>
        <begin position="1"/>
        <end position="27"/>
    </location>
</feature>
<evidence type="ECO:0000313" key="3">
    <source>
        <dbReference type="Proteomes" id="UP001219525"/>
    </source>
</evidence>
<sequence length="148" mass="15108">MIRGHDSRGRPGSMVLQDAGGRSQRHSIAETEAAGTLLSEACGAGRASGNTVPPASGNTVLPEAGETEAGGTVLSEAGGTGRASSNTGNTVFVARGWRHRAVLPEALPVPPASGTTVLPEAGEVARGWRDGGRRHGVVKGGWHWQGLR</sequence>
<comment type="caution">
    <text evidence="2">The sequence shown here is derived from an EMBL/GenBank/DDBJ whole genome shotgun (WGS) entry which is preliminary data.</text>
</comment>
<evidence type="ECO:0000256" key="1">
    <source>
        <dbReference type="SAM" id="MobiDB-lite"/>
    </source>
</evidence>
<dbReference type="Proteomes" id="UP001219525">
    <property type="component" value="Unassembled WGS sequence"/>
</dbReference>
<organism evidence="2 3">
    <name type="scientific">Mycena pura</name>
    <dbReference type="NCBI Taxonomy" id="153505"/>
    <lineage>
        <taxon>Eukaryota</taxon>
        <taxon>Fungi</taxon>
        <taxon>Dikarya</taxon>
        <taxon>Basidiomycota</taxon>
        <taxon>Agaricomycotina</taxon>
        <taxon>Agaricomycetes</taxon>
        <taxon>Agaricomycetidae</taxon>
        <taxon>Agaricales</taxon>
        <taxon>Marasmiineae</taxon>
        <taxon>Mycenaceae</taxon>
        <taxon>Mycena</taxon>
    </lineage>
</organism>
<name>A0AAD6V6Q8_9AGAR</name>
<evidence type="ECO:0000313" key="2">
    <source>
        <dbReference type="EMBL" id="KAJ7201253.1"/>
    </source>
</evidence>
<gene>
    <name evidence="2" type="ORF">GGX14DRAFT_400042</name>
</gene>
<keyword evidence="3" id="KW-1185">Reference proteome</keyword>
<proteinExistence type="predicted"/>
<feature type="region of interest" description="Disordered" evidence="1">
    <location>
        <begin position="45"/>
        <end position="88"/>
    </location>
</feature>
<feature type="compositionally biased region" description="Polar residues" evidence="1">
    <location>
        <begin position="48"/>
        <end position="59"/>
    </location>
</feature>
<accession>A0AAD6V6Q8</accession>
<reference evidence="2" key="1">
    <citation type="submission" date="2023-03" db="EMBL/GenBank/DDBJ databases">
        <title>Massive genome expansion in bonnet fungi (Mycena s.s.) driven by repeated elements and novel gene families across ecological guilds.</title>
        <authorList>
            <consortium name="Lawrence Berkeley National Laboratory"/>
            <person name="Harder C.B."/>
            <person name="Miyauchi S."/>
            <person name="Viragh M."/>
            <person name="Kuo A."/>
            <person name="Thoen E."/>
            <person name="Andreopoulos B."/>
            <person name="Lu D."/>
            <person name="Skrede I."/>
            <person name="Drula E."/>
            <person name="Henrissat B."/>
            <person name="Morin E."/>
            <person name="Kohler A."/>
            <person name="Barry K."/>
            <person name="LaButti K."/>
            <person name="Morin E."/>
            <person name="Salamov A."/>
            <person name="Lipzen A."/>
            <person name="Mereny Z."/>
            <person name="Hegedus B."/>
            <person name="Baldrian P."/>
            <person name="Stursova M."/>
            <person name="Weitz H."/>
            <person name="Taylor A."/>
            <person name="Grigoriev I.V."/>
            <person name="Nagy L.G."/>
            <person name="Martin F."/>
            <person name="Kauserud H."/>
        </authorList>
    </citation>
    <scope>NUCLEOTIDE SEQUENCE</scope>
    <source>
        <strain evidence="2">9144</strain>
    </source>
</reference>